<dbReference type="EMBL" id="VLJV01000001">
    <property type="protein sequence ID" value="TWH19415.1"/>
    <property type="molecule type" value="Genomic_DNA"/>
</dbReference>
<protein>
    <submittedName>
        <fullName evidence="2">Polysaccharide pyruvyl transferase WcaK-like protein</fullName>
    </submittedName>
</protein>
<dbReference type="PANTHER" id="PTHR36836">
    <property type="entry name" value="COLANIC ACID BIOSYNTHESIS PROTEIN WCAK"/>
    <property type="match status" value="1"/>
</dbReference>
<comment type="caution">
    <text evidence="2">The sequence shown here is derived from an EMBL/GenBank/DDBJ whole genome shotgun (WGS) entry which is preliminary data.</text>
</comment>
<feature type="domain" description="Polysaccharide pyruvyl transferase" evidence="1">
    <location>
        <begin position="34"/>
        <end position="226"/>
    </location>
</feature>
<name>A0A660CEV6_9PSEU</name>
<evidence type="ECO:0000259" key="1">
    <source>
        <dbReference type="Pfam" id="PF04230"/>
    </source>
</evidence>
<reference evidence="2 3" key="1">
    <citation type="submission" date="2019-07" db="EMBL/GenBank/DDBJ databases">
        <title>R&amp;d 2014.</title>
        <authorList>
            <person name="Klenk H.-P."/>
        </authorList>
    </citation>
    <scope>NUCLEOTIDE SEQUENCE [LARGE SCALE GENOMIC DNA]</scope>
    <source>
        <strain evidence="2 3">DSM 43194</strain>
    </source>
</reference>
<dbReference type="Pfam" id="PF04230">
    <property type="entry name" value="PS_pyruv_trans"/>
    <property type="match status" value="1"/>
</dbReference>
<gene>
    <name evidence="2" type="ORF">JD82_01239</name>
</gene>
<evidence type="ECO:0000313" key="3">
    <source>
        <dbReference type="Proteomes" id="UP000317303"/>
    </source>
</evidence>
<dbReference type="InterPro" id="IPR007345">
    <property type="entry name" value="Polysacch_pyruvyl_Trfase"/>
</dbReference>
<sequence length="393" mass="42010">MRGAVVLLPCVGMSRADSASPRRIYLIGPTGLPNFGDELLAATWLRYLARVAPEAEVWLDCHTPGTAQVMLAGLHPNLRCTNTLWRLSTEAAPSDDPWQVAAWVRKVLHDPGMAPRCHPGVELLGQMDVVHIIGGGYVNALWPQHVGLLAGAVAARERSGARLALTGQGFVPHAPGSEELLHALVAHFDVVDTRDEPSAALLASAGAEATCDDVFLDVPTPEQHDKARRFMVCVQSDMGALEPPALAGRVLGLLRGWEVKSSELTFVEAIPRVDRAVYDLIAAELPDAEFVPMSALWRRGIPAAADQVWISTRFHLHLLAAAAGARGVAVSVSPDYYDTKHGSLIRLGSGWSMIDAAGTDVPAVPETGGFSADTLDMLATMKGIVAEHVYGDR</sequence>
<keyword evidence="3" id="KW-1185">Reference proteome</keyword>
<dbReference type="PANTHER" id="PTHR36836:SF1">
    <property type="entry name" value="COLANIC ACID BIOSYNTHESIS PROTEIN WCAK"/>
    <property type="match status" value="1"/>
</dbReference>
<dbReference type="GO" id="GO:0016740">
    <property type="term" value="F:transferase activity"/>
    <property type="evidence" value="ECO:0007669"/>
    <property type="project" value="UniProtKB-KW"/>
</dbReference>
<keyword evidence="2" id="KW-0808">Transferase</keyword>
<dbReference type="Proteomes" id="UP000317303">
    <property type="component" value="Unassembled WGS sequence"/>
</dbReference>
<dbReference type="AlphaFoldDB" id="A0A660CEV6"/>
<proteinExistence type="predicted"/>
<evidence type="ECO:0000313" key="2">
    <source>
        <dbReference type="EMBL" id="TWH19415.1"/>
    </source>
</evidence>
<accession>A0A660CEV6</accession>
<organism evidence="2 3">
    <name type="scientific">Prauserella rugosa</name>
    <dbReference type="NCBI Taxonomy" id="43354"/>
    <lineage>
        <taxon>Bacteria</taxon>
        <taxon>Bacillati</taxon>
        <taxon>Actinomycetota</taxon>
        <taxon>Actinomycetes</taxon>
        <taxon>Pseudonocardiales</taxon>
        <taxon>Pseudonocardiaceae</taxon>
        <taxon>Prauserella</taxon>
    </lineage>
</organism>